<dbReference type="KEGG" id="pbap:Pla133_31030"/>
<gene>
    <name evidence="4" type="ORF">Pla133_31030</name>
</gene>
<keyword evidence="2" id="KW-0732">Signal</keyword>
<dbReference type="PANTHER" id="PTHR42693">
    <property type="entry name" value="ARYLSULFATASE FAMILY MEMBER"/>
    <property type="match status" value="1"/>
</dbReference>
<dbReference type="InterPro" id="IPR000917">
    <property type="entry name" value="Sulfatase_N"/>
</dbReference>
<evidence type="ECO:0000313" key="5">
    <source>
        <dbReference type="Proteomes" id="UP000316921"/>
    </source>
</evidence>
<dbReference type="GO" id="GO:0004065">
    <property type="term" value="F:arylsulfatase activity"/>
    <property type="evidence" value="ECO:0007669"/>
    <property type="project" value="UniProtKB-EC"/>
</dbReference>
<keyword evidence="4" id="KW-0378">Hydrolase</keyword>
<keyword evidence="5" id="KW-1185">Reference proteome</keyword>
<feature type="chain" id="PRO_5021798746" evidence="2">
    <location>
        <begin position="29"/>
        <end position="478"/>
    </location>
</feature>
<accession>A0A518BM10</accession>
<dbReference type="CDD" id="cd16148">
    <property type="entry name" value="sulfatase_like"/>
    <property type="match status" value="1"/>
</dbReference>
<proteinExistence type="inferred from homology"/>
<protein>
    <submittedName>
        <fullName evidence="4">Arylsulfatase</fullName>
        <ecNumber evidence="4">3.1.6.1</ecNumber>
    </submittedName>
</protein>
<name>A0A518BM10_9BACT</name>
<dbReference type="EC" id="3.1.6.1" evidence="4"/>
<feature type="signal peptide" evidence="2">
    <location>
        <begin position="1"/>
        <end position="28"/>
    </location>
</feature>
<feature type="domain" description="Sulfatase N-terminal" evidence="3">
    <location>
        <begin position="36"/>
        <end position="337"/>
    </location>
</feature>
<dbReference type="Proteomes" id="UP000316921">
    <property type="component" value="Chromosome"/>
</dbReference>
<evidence type="ECO:0000256" key="1">
    <source>
        <dbReference type="ARBA" id="ARBA00008779"/>
    </source>
</evidence>
<dbReference type="PANTHER" id="PTHR42693:SF33">
    <property type="entry name" value="ARYLSULFATASE"/>
    <property type="match status" value="1"/>
</dbReference>
<dbReference type="Gene3D" id="3.40.720.10">
    <property type="entry name" value="Alkaline Phosphatase, subunit A"/>
    <property type="match status" value="1"/>
</dbReference>
<evidence type="ECO:0000313" key="4">
    <source>
        <dbReference type="EMBL" id="QDU68012.1"/>
    </source>
</evidence>
<sequence precursor="true">MTDAPGVRATASALVALALGLASCGTEAAHGARVDNVLLFSVDTLRADQLGCYGRSPSRTPAIDSLAAEGLRFEHAYAQATMTNESFTSILTGLLPPQHGVRDQTSGFARGVVPLATLARDAGLATGSFVANMCQLQGSDQTVWHDGWDERFCGMRDRPEDYSDQYLWDEAVVTAGLEWIDGQRGPWLAWMHLMDPHAEHRPPPRHWDYAAHDLLGHAEQYAYFNQLEEARVMPEAEVVARIRDLYAAEVAGADDQFARVLEALRARDDWDRTALVFFADHGEELFESLVRYGHGMALTEGVLHVPLIVRAPGLAPGTFDLPVEALQVSPTVLDLLEIEPPYDLSGTSLLSEAPSLGFAMSYAGKVVTTVRGPSMRFWHRHTNTPYERGFAPWKTETRWFQEPEVLATYESPSDRTPTWIEAADEGSEQARRRLRRSMNQRHESMLVFGEGIRIRSDELRQQLERTGYVDPLELGTDD</sequence>
<comment type="similarity">
    <text evidence="1">Belongs to the sulfatase family.</text>
</comment>
<dbReference type="SUPFAM" id="SSF53649">
    <property type="entry name" value="Alkaline phosphatase-like"/>
    <property type="match status" value="1"/>
</dbReference>
<organism evidence="4 5">
    <name type="scientific">Engelhardtia mirabilis</name>
    <dbReference type="NCBI Taxonomy" id="2528011"/>
    <lineage>
        <taxon>Bacteria</taxon>
        <taxon>Pseudomonadati</taxon>
        <taxon>Planctomycetota</taxon>
        <taxon>Planctomycetia</taxon>
        <taxon>Planctomycetia incertae sedis</taxon>
        <taxon>Engelhardtia</taxon>
    </lineage>
</organism>
<dbReference type="Pfam" id="PF00884">
    <property type="entry name" value="Sulfatase"/>
    <property type="match status" value="1"/>
</dbReference>
<dbReference type="InterPro" id="IPR050738">
    <property type="entry name" value="Sulfatase"/>
</dbReference>
<dbReference type="InterPro" id="IPR017850">
    <property type="entry name" value="Alkaline_phosphatase_core_sf"/>
</dbReference>
<evidence type="ECO:0000256" key="2">
    <source>
        <dbReference type="SAM" id="SignalP"/>
    </source>
</evidence>
<dbReference type="EMBL" id="CP036287">
    <property type="protein sequence ID" value="QDU68012.1"/>
    <property type="molecule type" value="Genomic_DNA"/>
</dbReference>
<reference evidence="4 5" key="1">
    <citation type="submission" date="2019-02" db="EMBL/GenBank/DDBJ databases">
        <title>Deep-cultivation of Planctomycetes and their phenomic and genomic characterization uncovers novel biology.</title>
        <authorList>
            <person name="Wiegand S."/>
            <person name="Jogler M."/>
            <person name="Boedeker C."/>
            <person name="Pinto D."/>
            <person name="Vollmers J."/>
            <person name="Rivas-Marin E."/>
            <person name="Kohn T."/>
            <person name="Peeters S.H."/>
            <person name="Heuer A."/>
            <person name="Rast P."/>
            <person name="Oberbeckmann S."/>
            <person name="Bunk B."/>
            <person name="Jeske O."/>
            <person name="Meyerdierks A."/>
            <person name="Storesund J.E."/>
            <person name="Kallscheuer N."/>
            <person name="Luecker S."/>
            <person name="Lage O.M."/>
            <person name="Pohl T."/>
            <person name="Merkel B.J."/>
            <person name="Hornburger P."/>
            <person name="Mueller R.-W."/>
            <person name="Bruemmer F."/>
            <person name="Labrenz M."/>
            <person name="Spormann A.M."/>
            <person name="Op den Camp H."/>
            <person name="Overmann J."/>
            <person name="Amann R."/>
            <person name="Jetten M.S.M."/>
            <person name="Mascher T."/>
            <person name="Medema M.H."/>
            <person name="Devos D.P."/>
            <person name="Kaster A.-K."/>
            <person name="Ovreas L."/>
            <person name="Rohde M."/>
            <person name="Galperin M.Y."/>
            <person name="Jogler C."/>
        </authorList>
    </citation>
    <scope>NUCLEOTIDE SEQUENCE [LARGE SCALE GENOMIC DNA]</scope>
    <source>
        <strain evidence="4 5">Pla133</strain>
    </source>
</reference>
<dbReference type="AlphaFoldDB" id="A0A518BM10"/>
<dbReference type="RefSeq" id="WP_145066666.1">
    <property type="nucleotide sequence ID" value="NZ_CP036287.1"/>
</dbReference>
<evidence type="ECO:0000259" key="3">
    <source>
        <dbReference type="Pfam" id="PF00884"/>
    </source>
</evidence>